<dbReference type="Pfam" id="PF00107">
    <property type="entry name" value="ADH_zinc_N"/>
    <property type="match status" value="1"/>
</dbReference>
<dbReference type="SUPFAM" id="SSF51735">
    <property type="entry name" value="NAD(P)-binding Rossmann-fold domains"/>
    <property type="match status" value="1"/>
</dbReference>
<keyword evidence="11" id="KW-1185">Reference proteome</keyword>
<comment type="caution">
    <text evidence="10">The sequence shown here is derived from an EMBL/GenBank/DDBJ whole genome shotgun (WGS) entry which is preliminary data.</text>
</comment>
<dbReference type="InterPro" id="IPR011701">
    <property type="entry name" value="MFS"/>
</dbReference>
<evidence type="ECO:0000313" key="11">
    <source>
        <dbReference type="Proteomes" id="UP000602050"/>
    </source>
</evidence>
<protein>
    <recommendedName>
        <fullName evidence="9">Enoyl reductase (ER) domain-containing protein</fullName>
    </recommendedName>
</protein>
<dbReference type="PANTHER" id="PTHR43161">
    <property type="entry name" value="SORBITOL DEHYDROGENASE"/>
    <property type="match status" value="1"/>
</dbReference>
<keyword evidence="6" id="KW-0560">Oxidoreductase</keyword>
<evidence type="ECO:0000259" key="9">
    <source>
        <dbReference type="SMART" id="SM00829"/>
    </source>
</evidence>
<reference evidence="10" key="2">
    <citation type="submission" date="2020-09" db="EMBL/GenBank/DDBJ databases">
        <authorList>
            <person name="Sun Q."/>
            <person name="Zhou Y."/>
        </authorList>
    </citation>
    <scope>NUCLEOTIDE SEQUENCE</scope>
    <source>
        <strain evidence="10">CGMCC 1.12360</strain>
    </source>
</reference>
<dbReference type="InterPro" id="IPR036259">
    <property type="entry name" value="MFS_trans_sf"/>
</dbReference>
<accession>A0A8J2XGG6</accession>
<evidence type="ECO:0000256" key="3">
    <source>
        <dbReference type="ARBA" id="ARBA00008072"/>
    </source>
</evidence>
<dbReference type="Gene3D" id="3.90.180.10">
    <property type="entry name" value="Medium-chain alcohol dehydrogenases, catalytic domain"/>
    <property type="match status" value="1"/>
</dbReference>
<dbReference type="InterPro" id="IPR036291">
    <property type="entry name" value="NAD(P)-bd_dom_sf"/>
</dbReference>
<keyword evidence="8" id="KW-0812">Transmembrane</keyword>
<feature type="transmembrane region" description="Helical" evidence="8">
    <location>
        <begin position="57"/>
        <end position="78"/>
    </location>
</feature>
<feature type="transmembrane region" description="Helical" evidence="8">
    <location>
        <begin position="146"/>
        <end position="168"/>
    </location>
</feature>
<evidence type="ECO:0000256" key="7">
    <source>
        <dbReference type="RuleBase" id="RU361277"/>
    </source>
</evidence>
<dbReference type="Pfam" id="PF07690">
    <property type="entry name" value="MFS_1"/>
    <property type="match status" value="1"/>
</dbReference>
<dbReference type="CDD" id="cd08233">
    <property type="entry name" value="butanediol_DH_like"/>
    <property type="match status" value="1"/>
</dbReference>
<reference evidence="10" key="1">
    <citation type="journal article" date="2014" name="Int. J. Syst. Evol. Microbiol.">
        <title>Complete genome sequence of Corynebacterium casei LMG S-19264T (=DSM 44701T), isolated from a smear-ripened cheese.</title>
        <authorList>
            <consortium name="US DOE Joint Genome Institute (JGI-PGF)"/>
            <person name="Walter F."/>
            <person name="Albersmeier A."/>
            <person name="Kalinowski J."/>
            <person name="Ruckert C."/>
        </authorList>
    </citation>
    <scope>NUCLEOTIDE SEQUENCE</scope>
    <source>
        <strain evidence="10">CGMCC 1.12360</strain>
    </source>
</reference>
<dbReference type="GO" id="GO:0005886">
    <property type="term" value="C:plasma membrane"/>
    <property type="evidence" value="ECO:0007669"/>
    <property type="project" value="UniProtKB-SubCell"/>
</dbReference>
<feature type="domain" description="Enoyl reductase (ER)" evidence="9">
    <location>
        <begin position="211"/>
        <end position="546"/>
    </location>
</feature>
<evidence type="ECO:0000256" key="4">
    <source>
        <dbReference type="ARBA" id="ARBA00022723"/>
    </source>
</evidence>
<keyword evidence="8" id="KW-0472">Membrane</keyword>
<evidence type="ECO:0000256" key="8">
    <source>
        <dbReference type="SAM" id="Phobius"/>
    </source>
</evidence>
<dbReference type="GO" id="GO:0008270">
    <property type="term" value="F:zinc ion binding"/>
    <property type="evidence" value="ECO:0007669"/>
    <property type="project" value="InterPro"/>
</dbReference>
<dbReference type="InterPro" id="IPR011032">
    <property type="entry name" value="GroES-like_sf"/>
</dbReference>
<feature type="transmembrane region" description="Helical" evidence="8">
    <location>
        <begin position="14"/>
        <end position="36"/>
    </location>
</feature>
<feature type="transmembrane region" description="Helical" evidence="8">
    <location>
        <begin position="123"/>
        <end position="140"/>
    </location>
</feature>
<keyword evidence="4 7" id="KW-0479">Metal-binding</keyword>
<dbReference type="Gene3D" id="1.20.1250.20">
    <property type="entry name" value="MFS general substrate transporter like domains"/>
    <property type="match status" value="1"/>
</dbReference>
<dbReference type="EMBL" id="BMEV01000080">
    <property type="protein sequence ID" value="GFZ88367.1"/>
    <property type="molecule type" value="Genomic_DNA"/>
</dbReference>
<evidence type="ECO:0000256" key="2">
    <source>
        <dbReference type="ARBA" id="ARBA00004651"/>
    </source>
</evidence>
<comment type="subcellular location">
    <subcellularLocation>
        <location evidence="2">Cell membrane</location>
        <topology evidence="2">Multi-pass membrane protein</topology>
    </subcellularLocation>
</comment>
<keyword evidence="8" id="KW-1133">Transmembrane helix</keyword>
<dbReference type="InterPro" id="IPR013154">
    <property type="entry name" value="ADH-like_N"/>
</dbReference>
<dbReference type="Proteomes" id="UP000602050">
    <property type="component" value="Unassembled WGS sequence"/>
</dbReference>
<dbReference type="SMART" id="SM00829">
    <property type="entry name" value="PKS_ER"/>
    <property type="match status" value="1"/>
</dbReference>
<feature type="transmembrane region" description="Helical" evidence="8">
    <location>
        <begin position="189"/>
        <end position="210"/>
    </location>
</feature>
<dbReference type="InterPro" id="IPR020843">
    <property type="entry name" value="ER"/>
</dbReference>
<dbReference type="InterPro" id="IPR013149">
    <property type="entry name" value="ADH-like_C"/>
</dbReference>
<evidence type="ECO:0000256" key="5">
    <source>
        <dbReference type="ARBA" id="ARBA00022833"/>
    </source>
</evidence>
<dbReference type="GO" id="GO:0016491">
    <property type="term" value="F:oxidoreductase activity"/>
    <property type="evidence" value="ECO:0007669"/>
    <property type="project" value="UniProtKB-KW"/>
</dbReference>
<keyword evidence="5 7" id="KW-0862">Zinc</keyword>
<evidence type="ECO:0000256" key="6">
    <source>
        <dbReference type="ARBA" id="ARBA00023002"/>
    </source>
</evidence>
<dbReference type="SUPFAM" id="SSF50129">
    <property type="entry name" value="GroES-like"/>
    <property type="match status" value="1"/>
</dbReference>
<organism evidence="10 11">
    <name type="scientific">Compostibacillus humi</name>
    <dbReference type="NCBI Taxonomy" id="1245525"/>
    <lineage>
        <taxon>Bacteria</taxon>
        <taxon>Bacillati</taxon>
        <taxon>Bacillota</taxon>
        <taxon>Bacilli</taxon>
        <taxon>Bacillales</taxon>
        <taxon>Bacillaceae</taxon>
        <taxon>Compostibacillus</taxon>
    </lineage>
</organism>
<comment type="similarity">
    <text evidence="3 7">Belongs to the zinc-containing alcohol dehydrogenase family.</text>
</comment>
<dbReference type="FunFam" id="3.40.50.720:FF:000003">
    <property type="entry name" value="S-(hydroxymethyl)glutathione dehydrogenase"/>
    <property type="match status" value="1"/>
</dbReference>
<dbReference type="InterPro" id="IPR002328">
    <property type="entry name" value="ADH_Zn_CS"/>
</dbReference>
<sequence length="552" mass="59258">MVAINVLVTQGEDLGWTSLISLGLAAIAIIGIIVFVRYEIKRKTSPLIDFKLFKNKPYTGATISNFLLNAVAGTLIVANTYVQVGRGFTSFQAGMLSIGYLVAVLAMIRVGEKIMQRVGARNPMIWGTIITLIGVSIMALTFLPDFLYTIVVFVGFILFGLGLGMYATPSTDTAVAAAPDHKVGEASGIYKMASSLGNAFGVAISAAVFYGNKDVRIEERDVKPVNDNDVKVRVSWSGICGTDLHEYEIGPLLVQVDKPHPMTGEQAPLVLGHEFSGVVEEVGKNVTKFKKGDRVVVNPVVTSGKHAPEVDRYYEFYSAGLHTDGSFAEYFVANEDNVVPVPDNLPLDKAALVEPLSVAAQAVKEAEVKEGDSVAVFGAGPIGLFVIVAAKAAGAKDILAFDLSDERLEKAKQVGATEVLNTKDKDAVAFIKERFPEGVDASLEVAGVKPTFDSAINSTKPKGNVVVVAIHARNFEFNPIVLMTSGVKLSSSMGYEHETFKKSIDILLDENVNVEPIMTKKIQLDDLVEEGFHSLSGDLSQAKILVEIGGEK</sequence>
<name>A0A8J2XGG6_9BACI</name>
<comment type="cofactor">
    <cofactor evidence="1 7">
        <name>Zn(2+)</name>
        <dbReference type="ChEBI" id="CHEBI:29105"/>
    </cofactor>
</comment>
<dbReference type="GO" id="GO:0022857">
    <property type="term" value="F:transmembrane transporter activity"/>
    <property type="evidence" value="ECO:0007669"/>
    <property type="project" value="InterPro"/>
</dbReference>
<dbReference type="SUPFAM" id="SSF103473">
    <property type="entry name" value="MFS general substrate transporter"/>
    <property type="match status" value="1"/>
</dbReference>
<dbReference type="PANTHER" id="PTHR43161:SF26">
    <property type="entry name" value="GALACTITOL 1-PHOSPHATE 5-DEHYDROGENASE"/>
    <property type="match status" value="1"/>
</dbReference>
<dbReference type="CDD" id="cd17321">
    <property type="entry name" value="MFS_MMR_MDR_like"/>
    <property type="match status" value="1"/>
</dbReference>
<dbReference type="Gene3D" id="3.40.50.720">
    <property type="entry name" value="NAD(P)-binding Rossmann-like Domain"/>
    <property type="match status" value="1"/>
</dbReference>
<feature type="transmembrane region" description="Helical" evidence="8">
    <location>
        <begin position="90"/>
        <end position="111"/>
    </location>
</feature>
<dbReference type="AlphaFoldDB" id="A0A8J2XGG6"/>
<dbReference type="PROSITE" id="PS00059">
    <property type="entry name" value="ADH_ZINC"/>
    <property type="match status" value="1"/>
</dbReference>
<evidence type="ECO:0000313" key="10">
    <source>
        <dbReference type="EMBL" id="GFZ88367.1"/>
    </source>
</evidence>
<gene>
    <name evidence="10" type="ORF">GCM10010978_29960</name>
</gene>
<dbReference type="Pfam" id="PF08240">
    <property type="entry name" value="ADH_N"/>
    <property type="match status" value="1"/>
</dbReference>
<proteinExistence type="inferred from homology"/>
<evidence type="ECO:0000256" key="1">
    <source>
        <dbReference type="ARBA" id="ARBA00001947"/>
    </source>
</evidence>